<evidence type="ECO:0000256" key="4">
    <source>
        <dbReference type="SAM" id="MobiDB-lite"/>
    </source>
</evidence>
<dbReference type="PANTHER" id="PTHR16650:SF6">
    <property type="entry name" value="GH21622P"/>
    <property type="match status" value="1"/>
</dbReference>
<dbReference type="PANTHER" id="PTHR16650">
    <property type="entry name" value="C21ORF13-RELATED"/>
    <property type="match status" value="1"/>
</dbReference>
<feature type="coiled-coil region" evidence="3">
    <location>
        <begin position="320"/>
        <end position="379"/>
    </location>
</feature>
<name>A0AA35RUD2_GEOBA</name>
<evidence type="ECO:0000256" key="2">
    <source>
        <dbReference type="ARBA" id="ARBA00023054"/>
    </source>
</evidence>
<dbReference type="Pfam" id="PF15619">
    <property type="entry name" value="Lebercilin"/>
    <property type="match status" value="1"/>
</dbReference>
<comment type="caution">
    <text evidence="6">The sequence shown here is derived from an EMBL/GenBank/DDBJ whole genome shotgun (WGS) entry which is preliminary data.</text>
</comment>
<sequence length="392" mass="44993">MAAGRERDKEVTPAICRQAPYSPLYKNNQWQQYNDIIMTRVCLFCIPDQSALSWQLLEKSQHEVRSRSKNLFAMERYESDYADDFEEEELSSAAAASSKPLAGSLYVGGGRPPPRRKRREQPALQETRGRRGGEDRYSEEKFTTPIRQRGLAGPPPSKSRSTGAVSTTRRRGFGDQQSSRRSFLPRRLEPAGKAGSTGASPARDRQLSAMNHKVRGLQNRLAERERQLEEVSRENRLLTRLQKKQDKEWTRIQRQEDELPHILSRHEQEVKSLRQQLRKSHDQVLAGQRKAGELGDEVRRLSEANHKLEEVVGRTRLLERDRLTDQLQHVAGKLAEKEKRVADLERGLETSGKTHAQEVKGLRARNRALASEAVSLRDNIENLHSLLKRFNW</sequence>
<organism evidence="6 7">
    <name type="scientific">Geodia barretti</name>
    <name type="common">Barrett's horny sponge</name>
    <dbReference type="NCBI Taxonomy" id="519541"/>
    <lineage>
        <taxon>Eukaryota</taxon>
        <taxon>Metazoa</taxon>
        <taxon>Porifera</taxon>
        <taxon>Demospongiae</taxon>
        <taxon>Heteroscleromorpha</taxon>
        <taxon>Tetractinellida</taxon>
        <taxon>Astrophorina</taxon>
        <taxon>Geodiidae</taxon>
        <taxon>Geodia</taxon>
    </lineage>
</organism>
<dbReference type="GO" id="GO:0005930">
    <property type="term" value="C:axoneme"/>
    <property type="evidence" value="ECO:0007669"/>
    <property type="project" value="TreeGrafter"/>
</dbReference>
<protein>
    <submittedName>
        <fullName evidence="6">Lebercilin-like protein</fullName>
    </submittedName>
</protein>
<evidence type="ECO:0000256" key="3">
    <source>
        <dbReference type="SAM" id="Coils"/>
    </source>
</evidence>
<feature type="compositionally biased region" description="Polar residues" evidence="4">
    <location>
        <begin position="158"/>
        <end position="167"/>
    </location>
</feature>
<proteinExistence type="inferred from homology"/>
<evidence type="ECO:0000313" key="6">
    <source>
        <dbReference type="EMBL" id="CAI8017362.1"/>
    </source>
</evidence>
<evidence type="ECO:0000313" key="7">
    <source>
        <dbReference type="Proteomes" id="UP001174909"/>
    </source>
</evidence>
<evidence type="ECO:0000256" key="1">
    <source>
        <dbReference type="ARBA" id="ARBA00010229"/>
    </source>
</evidence>
<feature type="compositionally biased region" description="Basic and acidic residues" evidence="4">
    <location>
        <begin position="127"/>
        <end position="142"/>
    </location>
</feature>
<dbReference type="Proteomes" id="UP001174909">
    <property type="component" value="Unassembled WGS sequence"/>
</dbReference>
<keyword evidence="2 3" id="KW-0175">Coiled coil</keyword>
<gene>
    <name evidence="6" type="ORF">GBAR_LOCUS10549</name>
</gene>
<dbReference type="GO" id="GO:0042073">
    <property type="term" value="P:intraciliary transport"/>
    <property type="evidence" value="ECO:0007669"/>
    <property type="project" value="TreeGrafter"/>
</dbReference>
<feature type="coiled-coil region" evidence="3">
    <location>
        <begin position="207"/>
        <end position="283"/>
    </location>
</feature>
<dbReference type="InterPro" id="IPR026188">
    <property type="entry name" value="Lebercilin-like"/>
</dbReference>
<keyword evidence="7" id="KW-1185">Reference proteome</keyword>
<dbReference type="AlphaFoldDB" id="A0AA35RUD2"/>
<dbReference type="InterPro" id="IPR028933">
    <property type="entry name" value="Lebercilin_dom"/>
</dbReference>
<feature type="domain" description="Lebercilin" evidence="5">
    <location>
        <begin position="204"/>
        <end position="388"/>
    </location>
</feature>
<feature type="region of interest" description="Disordered" evidence="4">
    <location>
        <begin position="102"/>
        <end position="206"/>
    </location>
</feature>
<comment type="similarity">
    <text evidence="1">Belongs to the LCA5 family.</text>
</comment>
<accession>A0AA35RUD2</accession>
<dbReference type="EMBL" id="CASHTH010001619">
    <property type="protein sequence ID" value="CAI8017362.1"/>
    <property type="molecule type" value="Genomic_DNA"/>
</dbReference>
<reference evidence="6" key="1">
    <citation type="submission" date="2023-03" db="EMBL/GenBank/DDBJ databases">
        <authorList>
            <person name="Steffen K."/>
            <person name="Cardenas P."/>
        </authorList>
    </citation>
    <scope>NUCLEOTIDE SEQUENCE</scope>
</reference>
<evidence type="ECO:0000259" key="5">
    <source>
        <dbReference type="Pfam" id="PF15619"/>
    </source>
</evidence>